<reference evidence="1 2" key="1">
    <citation type="submission" date="2015-12" db="EMBL/GenBank/DDBJ databases">
        <title>Draft genome sequence of Mesorhizobium sp. UFLA 01-765, a multitolerant efficient symbiont and plant-growth promoting strain isolated from Zn-mining soil using Leucaena leucocephala as a trap plant.</title>
        <authorList>
            <person name="Rangel W.M."/>
            <person name="Thijs S."/>
            <person name="Longatti S.M."/>
            <person name="Moreira F.M."/>
            <person name="Weyens N."/>
            <person name="Vangronsveld J."/>
            <person name="Van Hamme J.D."/>
            <person name="Bottos E.M."/>
            <person name="Rineau F."/>
        </authorList>
    </citation>
    <scope>NUCLEOTIDE SEQUENCE [LARGE SCALE GENOMIC DNA]</scope>
    <source>
        <strain evidence="1 2">UFLA 01-765</strain>
    </source>
</reference>
<evidence type="ECO:0000313" key="1">
    <source>
        <dbReference type="EMBL" id="KUM28381.1"/>
    </source>
</evidence>
<dbReference type="AlphaFoldDB" id="A0A101KWQ8"/>
<evidence type="ECO:0000313" key="2">
    <source>
        <dbReference type="Proteomes" id="UP000053176"/>
    </source>
</evidence>
<dbReference type="EMBL" id="LPWA01000019">
    <property type="protein sequence ID" value="KUM28381.1"/>
    <property type="molecule type" value="Genomic_DNA"/>
</dbReference>
<proteinExistence type="predicted"/>
<accession>A0A101KWQ8</accession>
<organism evidence="1 2">
    <name type="scientific">Rhizobium loti</name>
    <name type="common">Mesorhizobium loti</name>
    <dbReference type="NCBI Taxonomy" id="381"/>
    <lineage>
        <taxon>Bacteria</taxon>
        <taxon>Pseudomonadati</taxon>
        <taxon>Pseudomonadota</taxon>
        <taxon>Alphaproteobacteria</taxon>
        <taxon>Hyphomicrobiales</taxon>
        <taxon>Phyllobacteriaceae</taxon>
        <taxon>Mesorhizobium</taxon>
    </lineage>
</organism>
<dbReference type="Proteomes" id="UP000053176">
    <property type="component" value="Unassembled WGS sequence"/>
</dbReference>
<sequence>MRCKTGDGETWMTVRVREMRERSGLPDYDPASLDGQMISLAKAAAHFGICVGSAKSLVLKGILPAIQAFTGSQWLVPVDALSSETVSIAMQRVIE</sequence>
<protein>
    <submittedName>
        <fullName evidence="1">Uncharacterized protein</fullName>
    </submittedName>
</protein>
<comment type="caution">
    <text evidence="1">The sequence shown here is derived from an EMBL/GenBank/DDBJ whole genome shotgun (WGS) entry which is preliminary data.</text>
</comment>
<gene>
    <name evidence="1" type="ORF">AU467_34810</name>
</gene>
<name>A0A101KWQ8_RHILI</name>